<feature type="compositionally biased region" description="Low complexity" evidence="1">
    <location>
        <begin position="278"/>
        <end position="287"/>
    </location>
</feature>
<feature type="compositionally biased region" description="Low complexity" evidence="1">
    <location>
        <begin position="1"/>
        <end position="11"/>
    </location>
</feature>
<gene>
    <name evidence="2" type="ORF">ONE63_007415</name>
</gene>
<proteinExistence type="predicted"/>
<name>A0AAV7XMN7_9NEOP</name>
<feature type="compositionally biased region" description="Acidic residues" evidence="1">
    <location>
        <begin position="362"/>
        <end position="374"/>
    </location>
</feature>
<sequence length="498" mass="50623">MAKTAGEVAPGPRGPRPRQGSGGDGGGGEAGATVVGAAAPPPHPTLASIGRSRTFTIEKEPEPTPAATVGEAASGGGASGGRRRLLRRQQQADDSSSSDADSGLTGTVGKVLLVTEAEVHEPPAHRSPAPRQDGGGASSRRGSVVVLDEITHAGPDEDITKPEDADADVAGDDAGRRVLGDIEEATDEPGGGGGAEGVPDKAGGALGSHEPGPEPGDAEDARTAGDGLQGTDAAAEQGAADQVTTADDTPAADAEATGVERDVQDGTDGAVPDDDVAEGAVVADTDVQGAEPEQPSVRPGERAADGEAASTAADDSKGVEPPGRDQQSGARSPDVAAAAGRPPTTAPGVTLGLPATNAGAAEAEEEEEKEEEEAAAVAVAQQEEAEAEEEASTPTGRTLHEMDEATRERLQQTVTRMLEEREHSFTSREALRRQMDGSAALLAAFYAAPSADAGAVLEQGELLLQRLRRLRGETKKFSLCHESLEFWSRWGRSTADLT</sequence>
<feature type="compositionally biased region" description="Low complexity" evidence="1">
    <location>
        <begin position="88"/>
        <end position="102"/>
    </location>
</feature>
<feature type="compositionally biased region" description="Low complexity" evidence="1">
    <location>
        <begin position="239"/>
        <end position="257"/>
    </location>
</feature>
<dbReference type="AlphaFoldDB" id="A0AAV7XMN7"/>
<feature type="compositionally biased region" description="Gly residues" evidence="1">
    <location>
        <begin position="20"/>
        <end position="30"/>
    </location>
</feature>
<reference evidence="2" key="1">
    <citation type="submission" date="2022-12" db="EMBL/GenBank/DDBJ databases">
        <title>Chromosome-level genome assembly of the bean flower thrips Megalurothrips usitatus.</title>
        <authorList>
            <person name="Ma L."/>
            <person name="Liu Q."/>
            <person name="Li H."/>
            <person name="Cai W."/>
        </authorList>
    </citation>
    <scope>NUCLEOTIDE SEQUENCE</scope>
    <source>
        <strain evidence="2">Cailab_2022a</strain>
    </source>
</reference>
<accession>A0AAV7XMN7</accession>
<evidence type="ECO:0000256" key="1">
    <source>
        <dbReference type="SAM" id="MobiDB-lite"/>
    </source>
</evidence>
<dbReference type="Proteomes" id="UP001075354">
    <property type="component" value="Chromosome 5"/>
</dbReference>
<feature type="compositionally biased region" description="Basic and acidic residues" evidence="1">
    <location>
        <begin position="149"/>
        <end position="164"/>
    </location>
</feature>
<evidence type="ECO:0000313" key="3">
    <source>
        <dbReference type="Proteomes" id="UP001075354"/>
    </source>
</evidence>
<feature type="region of interest" description="Disordered" evidence="1">
    <location>
        <begin position="1"/>
        <end position="404"/>
    </location>
</feature>
<comment type="caution">
    <text evidence="2">The sequence shown here is derived from an EMBL/GenBank/DDBJ whole genome shotgun (WGS) entry which is preliminary data.</text>
</comment>
<dbReference type="EMBL" id="JAPTSV010000005">
    <property type="protein sequence ID" value="KAJ1527434.1"/>
    <property type="molecule type" value="Genomic_DNA"/>
</dbReference>
<protein>
    <submittedName>
        <fullName evidence="2">Uncharacterized protein</fullName>
    </submittedName>
</protein>
<organism evidence="2 3">
    <name type="scientific">Megalurothrips usitatus</name>
    <name type="common">bean blossom thrips</name>
    <dbReference type="NCBI Taxonomy" id="439358"/>
    <lineage>
        <taxon>Eukaryota</taxon>
        <taxon>Metazoa</taxon>
        <taxon>Ecdysozoa</taxon>
        <taxon>Arthropoda</taxon>
        <taxon>Hexapoda</taxon>
        <taxon>Insecta</taxon>
        <taxon>Pterygota</taxon>
        <taxon>Neoptera</taxon>
        <taxon>Paraneoptera</taxon>
        <taxon>Thysanoptera</taxon>
        <taxon>Terebrantia</taxon>
        <taxon>Thripoidea</taxon>
        <taxon>Thripidae</taxon>
        <taxon>Megalurothrips</taxon>
    </lineage>
</organism>
<evidence type="ECO:0000313" key="2">
    <source>
        <dbReference type="EMBL" id="KAJ1527434.1"/>
    </source>
</evidence>
<feature type="compositionally biased region" description="Low complexity" evidence="1">
    <location>
        <begin position="335"/>
        <end position="350"/>
    </location>
</feature>
<keyword evidence="3" id="KW-1185">Reference proteome</keyword>